<keyword evidence="2" id="KW-0966">Cell projection</keyword>
<dbReference type="SUPFAM" id="SSF160544">
    <property type="entry name" value="EscU C-terminal domain-like"/>
    <property type="match status" value="1"/>
</dbReference>
<dbReference type="PANTHER" id="PTHR30531:SF12">
    <property type="entry name" value="FLAGELLAR BIOSYNTHETIC PROTEIN FLHB"/>
    <property type="match status" value="1"/>
</dbReference>
<comment type="similarity">
    <text evidence="1">Belongs to the type III secretion exporter family.</text>
</comment>
<sequence length="90" mass="10005">MNQTKKAVALAYDPATNKAPEVIASGKGAIAQKIIQKAKDLDIPLFVNAQLVDMLINVEINDQIPVELYEAVVEVFVWLNRLEKNEQLSL</sequence>
<dbReference type="EMBL" id="UAWL01000006">
    <property type="protein sequence ID" value="SQB98482.1"/>
    <property type="molecule type" value="Genomic_DNA"/>
</dbReference>
<organism evidence="2 3">
    <name type="scientific">Helicobacter fennelliae</name>
    <dbReference type="NCBI Taxonomy" id="215"/>
    <lineage>
        <taxon>Bacteria</taxon>
        <taxon>Pseudomonadati</taxon>
        <taxon>Campylobacterota</taxon>
        <taxon>Epsilonproteobacteria</taxon>
        <taxon>Campylobacterales</taxon>
        <taxon>Helicobacteraceae</taxon>
        <taxon>Helicobacter</taxon>
    </lineage>
</organism>
<gene>
    <name evidence="2" type="primary">flhB2</name>
    <name evidence="2" type="ORF">NCTC13102_00941</name>
</gene>
<dbReference type="Pfam" id="PF01312">
    <property type="entry name" value="Bac_export_2"/>
    <property type="match status" value="1"/>
</dbReference>
<dbReference type="GO" id="GO:0005886">
    <property type="term" value="C:plasma membrane"/>
    <property type="evidence" value="ECO:0007669"/>
    <property type="project" value="TreeGrafter"/>
</dbReference>
<dbReference type="InterPro" id="IPR029025">
    <property type="entry name" value="T3SS_substrate_exporter_C"/>
</dbReference>
<accession>A0A2X3B3M5</accession>
<dbReference type="Gene3D" id="3.40.1690.10">
    <property type="entry name" value="secretion proteins EscU"/>
    <property type="match status" value="1"/>
</dbReference>
<reference evidence="2 3" key="1">
    <citation type="submission" date="2018-06" db="EMBL/GenBank/DDBJ databases">
        <authorList>
            <consortium name="Pathogen Informatics"/>
            <person name="Doyle S."/>
        </authorList>
    </citation>
    <scope>NUCLEOTIDE SEQUENCE [LARGE SCALE GENOMIC DNA]</scope>
    <source>
        <strain evidence="2 3">NCTC13102</strain>
    </source>
</reference>
<dbReference type="GO" id="GO:0009306">
    <property type="term" value="P:protein secretion"/>
    <property type="evidence" value="ECO:0007669"/>
    <property type="project" value="InterPro"/>
</dbReference>
<proteinExistence type="inferred from homology"/>
<dbReference type="Proteomes" id="UP000250166">
    <property type="component" value="Unassembled WGS sequence"/>
</dbReference>
<keyword evidence="2" id="KW-0969">Cilium</keyword>
<name>A0A2X3B3M5_9HELI</name>
<keyword evidence="2" id="KW-0282">Flagellum</keyword>
<evidence type="ECO:0000313" key="3">
    <source>
        <dbReference type="Proteomes" id="UP000250166"/>
    </source>
</evidence>
<protein>
    <submittedName>
        <fullName evidence="2">Flagellar biosynthesis protein FlhB</fullName>
    </submittedName>
</protein>
<dbReference type="AlphaFoldDB" id="A0A2X3B3M5"/>
<evidence type="ECO:0000256" key="1">
    <source>
        <dbReference type="ARBA" id="ARBA00010690"/>
    </source>
</evidence>
<dbReference type="RefSeq" id="WP_023948914.1">
    <property type="nucleotide sequence ID" value="NZ_JAERIV010000003.1"/>
</dbReference>
<dbReference type="PANTHER" id="PTHR30531">
    <property type="entry name" value="FLAGELLAR BIOSYNTHETIC PROTEIN FLHB"/>
    <property type="match status" value="1"/>
</dbReference>
<dbReference type="InterPro" id="IPR006135">
    <property type="entry name" value="T3SS_substrate_exporter"/>
</dbReference>
<evidence type="ECO:0000313" key="2">
    <source>
        <dbReference type="EMBL" id="SQB98482.1"/>
    </source>
</evidence>